<dbReference type="Proteomes" id="UP000245207">
    <property type="component" value="Unassembled WGS sequence"/>
</dbReference>
<gene>
    <name evidence="1" type="ORF">CTI12_AA526580</name>
</gene>
<organism evidence="1 2">
    <name type="scientific">Artemisia annua</name>
    <name type="common">Sweet wormwood</name>
    <dbReference type="NCBI Taxonomy" id="35608"/>
    <lineage>
        <taxon>Eukaryota</taxon>
        <taxon>Viridiplantae</taxon>
        <taxon>Streptophyta</taxon>
        <taxon>Embryophyta</taxon>
        <taxon>Tracheophyta</taxon>
        <taxon>Spermatophyta</taxon>
        <taxon>Magnoliopsida</taxon>
        <taxon>eudicotyledons</taxon>
        <taxon>Gunneridae</taxon>
        <taxon>Pentapetalae</taxon>
        <taxon>asterids</taxon>
        <taxon>campanulids</taxon>
        <taxon>Asterales</taxon>
        <taxon>Asteraceae</taxon>
        <taxon>Asteroideae</taxon>
        <taxon>Anthemideae</taxon>
        <taxon>Artemisiinae</taxon>
        <taxon>Artemisia</taxon>
    </lineage>
</organism>
<proteinExistence type="predicted"/>
<sequence>MLLLRPVLSSLNSTYDAVVKTPEEIAVSTQCAQAVEALNALTRALTLGGIRREALVLVVGNSSHYLWDGGEDFWGRRLELRRTGFTFQMGAERMDSGWDCEHRVTDVAQVAKRGRNIELLQRGIERTKETFMGTASDPLVLRGYEIRGTLILSRLLHVKYVGSGIQGNLATRSLEHVLHAVR</sequence>
<comment type="caution">
    <text evidence="1">The sequence shown here is derived from an EMBL/GenBank/DDBJ whole genome shotgun (WGS) entry which is preliminary data.</text>
</comment>
<name>A0A2U1L5Z2_ARTAN</name>
<protein>
    <submittedName>
        <fullName evidence="1">Uncharacterized protein</fullName>
    </submittedName>
</protein>
<keyword evidence="2" id="KW-1185">Reference proteome</keyword>
<dbReference type="EMBL" id="PKPP01011289">
    <property type="protein sequence ID" value="PWA44413.1"/>
    <property type="molecule type" value="Genomic_DNA"/>
</dbReference>
<evidence type="ECO:0000313" key="2">
    <source>
        <dbReference type="Proteomes" id="UP000245207"/>
    </source>
</evidence>
<reference evidence="1 2" key="1">
    <citation type="journal article" date="2018" name="Mol. Plant">
        <title>The genome of Artemisia annua provides insight into the evolution of Asteraceae family and artemisinin biosynthesis.</title>
        <authorList>
            <person name="Shen Q."/>
            <person name="Zhang L."/>
            <person name="Liao Z."/>
            <person name="Wang S."/>
            <person name="Yan T."/>
            <person name="Shi P."/>
            <person name="Liu M."/>
            <person name="Fu X."/>
            <person name="Pan Q."/>
            <person name="Wang Y."/>
            <person name="Lv Z."/>
            <person name="Lu X."/>
            <person name="Zhang F."/>
            <person name="Jiang W."/>
            <person name="Ma Y."/>
            <person name="Chen M."/>
            <person name="Hao X."/>
            <person name="Li L."/>
            <person name="Tang Y."/>
            <person name="Lv G."/>
            <person name="Zhou Y."/>
            <person name="Sun X."/>
            <person name="Brodelius P.E."/>
            <person name="Rose J.K.C."/>
            <person name="Tang K."/>
        </authorList>
    </citation>
    <scope>NUCLEOTIDE SEQUENCE [LARGE SCALE GENOMIC DNA]</scope>
    <source>
        <strain evidence="2">cv. Huhao1</strain>
        <tissue evidence="1">Leaf</tissue>
    </source>
</reference>
<accession>A0A2U1L5Z2</accession>
<evidence type="ECO:0000313" key="1">
    <source>
        <dbReference type="EMBL" id="PWA44413.1"/>
    </source>
</evidence>
<dbReference type="AlphaFoldDB" id="A0A2U1L5Z2"/>